<evidence type="ECO:0000313" key="1">
    <source>
        <dbReference type="EMBL" id="GFP93820.1"/>
    </source>
</evidence>
<dbReference type="Proteomes" id="UP000653305">
    <property type="component" value="Unassembled WGS sequence"/>
</dbReference>
<reference evidence="1" key="1">
    <citation type="submission" date="2020-07" db="EMBL/GenBank/DDBJ databases">
        <title>Ethylene signaling mediates host invasion by parasitic plants.</title>
        <authorList>
            <person name="Yoshida S."/>
        </authorList>
    </citation>
    <scope>NUCLEOTIDE SEQUENCE</scope>
    <source>
        <strain evidence="1">Okayama</strain>
    </source>
</reference>
<organism evidence="1 2">
    <name type="scientific">Phtheirospermum japonicum</name>
    <dbReference type="NCBI Taxonomy" id="374723"/>
    <lineage>
        <taxon>Eukaryota</taxon>
        <taxon>Viridiplantae</taxon>
        <taxon>Streptophyta</taxon>
        <taxon>Embryophyta</taxon>
        <taxon>Tracheophyta</taxon>
        <taxon>Spermatophyta</taxon>
        <taxon>Magnoliopsida</taxon>
        <taxon>eudicotyledons</taxon>
        <taxon>Gunneridae</taxon>
        <taxon>Pentapetalae</taxon>
        <taxon>asterids</taxon>
        <taxon>lamiids</taxon>
        <taxon>Lamiales</taxon>
        <taxon>Orobanchaceae</taxon>
        <taxon>Orobanchaceae incertae sedis</taxon>
        <taxon>Phtheirospermum</taxon>
    </lineage>
</organism>
<name>A0A830C2G8_9LAMI</name>
<dbReference type="EMBL" id="BMAC01000326">
    <property type="protein sequence ID" value="GFP93820.1"/>
    <property type="molecule type" value="Genomic_DNA"/>
</dbReference>
<proteinExistence type="predicted"/>
<evidence type="ECO:0000313" key="2">
    <source>
        <dbReference type="Proteomes" id="UP000653305"/>
    </source>
</evidence>
<sequence length="157" mass="17334">MDIRGEEIRIINMLRSPRPCYGLCDLLTVPCDLIMQNKVDDGSIPTLSLGLVWSVCVNPDAFSRSAMEFVIVESGVFMAGEGNSGPEGTSPAQEIVKVVMVLWWEKIARACLPTKRDSESRGCVIFGRGPKTVGFTPEKLSPWNQWPDLHKNLNGDP</sequence>
<dbReference type="AlphaFoldDB" id="A0A830C2G8"/>
<accession>A0A830C2G8</accession>
<gene>
    <name evidence="1" type="ORF">PHJA_001526300</name>
</gene>
<comment type="caution">
    <text evidence="1">The sequence shown here is derived from an EMBL/GenBank/DDBJ whole genome shotgun (WGS) entry which is preliminary data.</text>
</comment>
<keyword evidence="2" id="KW-1185">Reference proteome</keyword>
<protein>
    <submittedName>
        <fullName evidence="1">Uncharacterized protein</fullName>
    </submittedName>
</protein>